<organism evidence="14 15">
    <name type="scientific">Geomicrobium sediminis</name>
    <dbReference type="NCBI Taxonomy" id="1347788"/>
    <lineage>
        <taxon>Bacteria</taxon>
        <taxon>Bacillati</taxon>
        <taxon>Bacillota</taxon>
        <taxon>Bacilli</taxon>
        <taxon>Bacillales</taxon>
        <taxon>Geomicrobium</taxon>
    </lineage>
</organism>
<dbReference type="InterPro" id="IPR006390">
    <property type="entry name" value="DHP_synth_dom"/>
</dbReference>
<keyword evidence="10 12" id="KW-0289">Folate biosynthesis</keyword>
<reference evidence="14 15" key="1">
    <citation type="submission" date="2021-01" db="EMBL/GenBank/DDBJ databases">
        <title>Genomic Encyclopedia of Type Strains, Phase IV (KMG-IV): sequencing the most valuable type-strain genomes for metagenomic binning, comparative biology and taxonomic classification.</title>
        <authorList>
            <person name="Goeker M."/>
        </authorList>
    </citation>
    <scope>NUCLEOTIDE SEQUENCE [LARGE SCALE GENOMIC DNA]</scope>
    <source>
        <strain evidence="14 15">DSM 25540</strain>
    </source>
</reference>
<keyword evidence="9 12" id="KW-0460">Magnesium</keyword>
<evidence type="ECO:0000256" key="12">
    <source>
        <dbReference type="RuleBase" id="RU361205"/>
    </source>
</evidence>
<evidence type="ECO:0000256" key="9">
    <source>
        <dbReference type="ARBA" id="ARBA00022842"/>
    </source>
</evidence>
<comment type="pathway">
    <text evidence="3 12">Cofactor biosynthesis; tetrahydrofolate biosynthesis; 7,8-dihydrofolate from 2-amino-4-hydroxy-6-hydroxymethyl-7,8-dihydropteridine diphosphate and 4-aminobenzoate: step 1/2.</text>
</comment>
<dbReference type="PROSITE" id="PS00793">
    <property type="entry name" value="DHPS_2"/>
    <property type="match status" value="1"/>
</dbReference>
<dbReference type="PROSITE" id="PS50972">
    <property type="entry name" value="PTERIN_BINDING"/>
    <property type="match status" value="1"/>
</dbReference>
<feature type="domain" description="Pterin-binding" evidence="13">
    <location>
        <begin position="20"/>
        <end position="269"/>
    </location>
</feature>
<evidence type="ECO:0000256" key="10">
    <source>
        <dbReference type="ARBA" id="ARBA00022909"/>
    </source>
</evidence>
<keyword evidence="8 12" id="KW-0479">Metal-binding</keyword>
<evidence type="ECO:0000313" key="14">
    <source>
        <dbReference type="EMBL" id="MBM7635121.1"/>
    </source>
</evidence>
<evidence type="ECO:0000256" key="8">
    <source>
        <dbReference type="ARBA" id="ARBA00022723"/>
    </source>
</evidence>
<dbReference type="InterPro" id="IPR000489">
    <property type="entry name" value="Pterin-binding_dom"/>
</dbReference>
<evidence type="ECO:0000259" key="13">
    <source>
        <dbReference type="PROSITE" id="PS50972"/>
    </source>
</evidence>
<dbReference type="NCBIfam" id="TIGR01496">
    <property type="entry name" value="DHPS"/>
    <property type="match status" value="1"/>
</dbReference>
<evidence type="ECO:0000256" key="6">
    <source>
        <dbReference type="ARBA" id="ARBA00016919"/>
    </source>
</evidence>
<evidence type="ECO:0000313" key="15">
    <source>
        <dbReference type="Proteomes" id="UP000741863"/>
    </source>
</evidence>
<accession>A0ABS2PJH3</accession>
<name>A0ABS2PJH3_9BACL</name>
<dbReference type="RefSeq" id="WP_204699839.1">
    <property type="nucleotide sequence ID" value="NZ_JAFBEC010000025.1"/>
</dbReference>
<comment type="similarity">
    <text evidence="4 12">Belongs to the DHPS family.</text>
</comment>
<evidence type="ECO:0000256" key="11">
    <source>
        <dbReference type="ARBA" id="ARBA00030193"/>
    </source>
</evidence>
<comment type="caution">
    <text evidence="14">The sequence shown here is derived from an EMBL/GenBank/DDBJ whole genome shotgun (WGS) entry which is preliminary data.</text>
</comment>
<dbReference type="InterPro" id="IPR045031">
    <property type="entry name" value="DHP_synth-like"/>
</dbReference>
<comment type="catalytic activity">
    <reaction evidence="1">
        <text>(7,8-dihydropterin-6-yl)methyl diphosphate + 4-aminobenzoate = 7,8-dihydropteroate + diphosphate</text>
        <dbReference type="Rhea" id="RHEA:19949"/>
        <dbReference type="ChEBI" id="CHEBI:17836"/>
        <dbReference type="ChEBI" id="CHEBI:17839"/>
        <dbReference type="ChEBI" id="CHEBI:33019"/>
        <dbReference type="ChEBI" id="CHEBI:72950"/>
        <dbReference type="EC" id="2.5.1.15"/>
    </reaction>
</comment>
<dbReference type="EC" id="2.5.1.15" evidence="5 12"/>
<keyword evidence="15" id="KW-1185">Reference proteome</keyword>
<dbReference type="PANTHER" id="PTHR20941:SF1">
    <property type="entry name" value="FOLIC ACID SYNTHESIS PROTEIN FOL1"/>
    <property type="match status" value="1"/>
</dbReference>
<dbReference type="Gene3D" id="3.20.20.20">
    <property type="entry name" value="Dihydropteroate synthase-like"/>
    <property type="match status" value="1"/>
</dbReference>
<keyword evidence="7 12" id="KW-0808">Transferase</keyword>
<dbReference type="Pfam" id="PF00809">
    <property type="entry name" value="Pterin_bind"/>
    <property type="match status" value="1"/>
</dbReference>
<protein>
    <recommendedName>
        <fullName evidence="6 12">Dihydropteroate synthase</fullName>
        <shortName evidence="12">DHPS</shortName>
        <ecNumber evidence="5 12">2.5.1.15</ecNumber>
    </recommendedName>
    <alternativeName>
        <fullName evidence="11 12">Dihydropteroate pyrophosphorylase</fullName>
    </alternativeName>
</protein>
<evidence type="ECO:0000256" key="2">
    <source>
        <dbReference type="ARBA" id="ARBA00001946"/>
    </source>
</evidence>
<evidence type="ECO:0000256" key="1">
    <source>
        <dbReference type="ARBA" id="ARBA00000012"/>
    </source>
</evidence>
<gene>
    <name evidence="14" type="ORF">JOD17_004267</name>
</gene>
<dbReference type="CDD" id="cd00739">
    <property type="entry name" value="DHPS"/>
    <property type="match status" value="1"/>
</dbReference>
<dbReference type="PROSITE" id="PS00792">
    <property type="entry name" value="DHPS_1"/>
    <property type="match status" value="1"/>
</dbReference>
<evidence type="ECO:0000256" key="7">
    <source>
        <dbReference type="ARBA" id="ARBA00022679"/>
    </source>
</evidence>
<dbReference type="EMBL" id="JAFBEC010000025">
    <property type="protein sequence ID" value="MBM7635121.1"/>
    <property type="molecule type" value="Genomic_DNA"/>
</dbReference>
<proteinExistence type="inferred from homology"/>
<dbReference type="Proteomes" id="UP000741863">
    <property type="component" value="Unassembled WGS sequence"/>
</dbReference>
<evidence type="ECO:0000256" key="4">
    <source>
        <dbReference type="ARBA" id="ARBA00009503"/>
    </source>
</evidence>
<sequence>MIQELELSWGQWRLDFAKKTYIMGILNVTPDSFSDGGRYNNLDAAVERARQMVENGADIIDVGGESTRPGFTPVSVEDEIARVVPIIEAISSSVEVPVSIDTYKAATAEAAVKAGAAIINDIWGAKYDSQMASVAAKHEVPIVLTHNRNQVDYHDFLQDVVDDLLESVDVSIQAGVPKERIILDPGIGFAKSHEQNLKLMRRLDVITSLGFPVLLGTSRKSLIANTLQTPPNDRLEGTSATISLGIERGCHIVRVHDVKEMSRTSKMMDAMLGKGKVNPVG</sequence>
<dbReference type="PANTHER" id="PTHR20941">
    <property type="entry name" value="FOLATE SYNTHESIS PROTEINS"/>
    <property type="match status" value="1"/>
</dbReference>
<comment type="function">
    <text evidence="12">Catalyzes the condensation of para-aminobenzoate (pABA) with 6-hydroxymethyl-7,8-dihydropterin diphosphate (DHPt-PP) to form 7,8-dihydropteroate (H2Pte), the immediate precursor of folate derivatives.</text>
</comment>
<dbReference type="InterPro" id="IPR011005">
    <property type="entry name" value="Dihydropteroate_synth-like_sf"/>
</dbReference>
<evidence type="ECO:0000256" key="3">
    <source>
        <dbReference type="ARBA" id="ARBA00004763"/>
    </source>
</evidence>
<dbReference type="SUPFAM" id="SSF51717">
    <property type="entry name" value="Dihydropteroate synthetase-like"/>
    <property type="match status" value="1"/>
</dbReference>
<comment type="cofactor">
    <cofactor evidence="2 12">
        <name>Mg(2+)</name>
        <dbReference type="ChEBI" id="CHEBI:18420"/>
    </cofactor>
</comment>
<evidence type="ECO:0000256" key="5">
    <source>
        <dbReference type="ARBA" id="ARBA00012458"/>
    </source>
</evidence>
<dbReference type="GO" id="GO:0004156">
    <property type="term" value="F:dihydropteroate synthase activity"/>
    <property type="evidence" value="ECO:0007669"/>
    <property type="project" value="UniProtKB-EC"/>
</dbReference>